<gene>
    <name evidence="2" type="ORF">EV421DRAFT_2024100</name>
</gene>
<comment type="caution">
    <text evidence="2">The sequence shown here is derived from an EMBL/GenBank/DDBJ whole genome shotgun (WGS) entry which is preliminary data.</text>
</comment>
<feature type="compositionally biased region" description="Gly residues" evidence="1">
    <location>
        <begin position="1"/>
        <end position="12"/>
    </location>
</feature>
<evidence type="ECO:0000313" key="2">
    <source>
        <dbReference type="EMBL" id="KAK0432279.1"/>
    </source>
</evidence>
<name>A0AA39J003_9AGAR</name>
<feature type="compositionally biased region" description="Polar residues" evidence="1">
    <location>
        <begin position="54"/>
        <end position="73"/>
    </location>
</feature>
<proteinExistence type="predicted"/>
<feature type="region of interest" description="Disordered" evidence="1">
    <location>
        <begin position="1"/>
        <end position="76"/>
    </location>
</feature>
<sequence>MAHGPQGIGRGTGAHESEHNGKASTIHGHGIKTPEQERKRNANTNNDAWEHNRSTNTGTTMQEHEGTQTQETRMGTGKKRFTNLVVKENKVHNIVFVVKSLQPHVWGKRQEDKTSCPTADRRPALGEKKGKSHEISCWVLELGSLVEPNASETNHSRVQLMAVVTAKAWIGNPPDHAWVVGQSLGRFYPMSRSWGTNDGPQTKARGNNRTKTGLTVAHIDGRGITRSRFGVCSHSYDMKAGGAAGPKCSTRI</sequence>
<dbReference type="Proteomes" id="UP001175226">
    <property type="component" value="Unassembled WGS sequence"/>
</dbReference>
<keyword evidence="3" id="KW-1185">Reference proteome</keyword>
<reference evidence="2" key="1">
    <citation type="submission" date="2023-06" db="EMBL/GenBank/DDBJ databases">
        <authorList>
            <consortium name="Lawrence Berkeley National Laboratory"/>
            <person name="Ahrendt S."/>
            <person name="Sahu N."/>
            <person name="Indic B."/>
            <person name="Wong-Bajracharya J."/>
            <person name="Merenyi Z."/>
            <person name="Ke H.-M."/>
            <person name="Monk M."/>
            <person name="Kocsube S."/>
            <person name="Drula E."/>
            <person name="Lipzen A."/>
            <person name="Balint B."/>
            <person name="Henrissat B."/>
            <person name="Andreopoulos B."/>
            <person name="Martin F.M."/>
            <person name="Harder C.B."/>
            <person name="Rigling D."/>
            <person name="Ford K.L."/>
            <person name="Foster G.D."/>
            <person name="Pangilinan J."/>
            <person name="Papanicolaou A."/>
            <person name="Barry K."/>
            <person name="LaButti K."/>
            <person name="Viragh M."/>
            <person name="Koriabine M."/>
            <person name="Yan M."/>
            <person name="Riley R."/>
            <person name="Champramary S."/>
            <person name="Plett K.L."/>
            <person name="Tsai I.J."/>
            <person name="Slot J."/>
            <person name="Sipos G."/>
            <person name="Plett J."/>
            <person name="Nagy L.G."/>
            <person name="Grigoriev I.V."/>
        </authorList>
    </citation>
    <scope>NUCLEOTIDE SEQUENCE</scope>
    <source>
        <strain evidence="2">FPL87.14</strain>
    </source>
</reference>
<accession>A0AA39J003</accession>
<evidence type="ECO:0000313" key="3">
    <source>
        <dbReference type="Proteomes" id="UP001175226"/>
    </source>
</evidence>
<protein>
    <submittedName>
        <fullName evidence="2">Uncharacterized protein</fullName>
    </submittedName>
</protein>
<evidence type="ECO:0000256" key="1">
    <source>
        <dbReference type="SAM" id="MobiDB-lite"/>
    </source>
</evidence>
<dbReference type="EMBL" id="JAUEPT010000097">
    <property type="protein sequence ID" value="KAK0432279.1"/>
    <property type="molecule type" value="Genomic_DNA"/>
</dbReference>
<dbReference type="AlphaFoldDB" id="A0AA39J003"/>
<organism evidence="2 3">
    <name type="scientific">Armillaria borealis</name>
    <dbReference type="NCBI Taxonomy" id="47425"/>
    <lineage>
        <taxon>Eukaryota</taxon>
        <taxon>Fungi</taxon>
        <taxon>Dikarya</taxon>
        <taxon>Basidiomycota</taxon>
        <taxon>Agaricomycotina</taxon>
        <taxon>Agaricomycetes</taxon>
        <taxon>Agaricomycetidae</taxon>
        <taxon>Agaricales</taxon>
        <taxon>Marasmiineae</taxon>
        <taxon>Physalacriaceae</taxon>
        <taxon>Armillaria</taxon>
    </lineage>
</organism>